<feature type="transmembrane region" description="Helical" evidence="1">
    <location>
        <begin position="6"/>
        <end position="29"/>
    </location>
</feature>
<feature type="transmembrane region" description="Helical" evidence="1">
    <location>
        <begin position="67"/>
        <end position="85"/>
    </location>
</feature>
<feature type="transmembrane region" description="Helical" evidence="1">
    <location>
        <begin position="41"/>
        <end position="61"/>
    </location>
</feature>
<reference evidence="2 4" key="1">
    <citation type="submission" date="2017-08" db="EMBL/GenBank/DDBJ databases">
        <title>Draft Genome Sequence of the Marine Bacterium Oceanimonas baumannii ATCC 700832.</title>
        <authorList>
            <person name="Mcclelland W.D."/>
            <person name="Brennan M.A."/>
            <person name="Trachtenberg A.M."/>
            <person name="Maclea K.S."/>
        </authorList>
    </citation>
    <scope>NUCLEOTIDE SEQUENCE [LARGE SCALE GENOMIC DNA]</scope>
    <source>
        <strain evidence="2 4">ATCC 700832</strain>
    </source>
</reference>
<dbReference type="Pfam" id="PF05437">
    <property type="entry name" value="AzlD"/>
    <property type="match status" value="1"/>
</dbReference>
<dbReference type="Proteomes" id="UP000243640">
    <property type="component" value="Unassembled WGS sequence"/>
</dbReference>
<dbReference type="OrthoDB" id="6119856at2"/>
<reference evidence="3 5" key="2">
    <citation type="submission" date="2019-03" db="EMBL/GenBank/DDBJ databases">
        <title>Genomic Encyclopedia of Archaeal and Bacterial Type Strains, Phase II (KMG-II): from individual species to whole genera.</title>
        <authorList>
            <person name="Goeker M."/>
        </authorList>
    </citation>
    <scope>NUCLEOTIDE SEQUENCE [LARGE SCALE GENOMIC DNA]</scope>
    <source>
        <strain evidence="3 5">DSM 15594</strain>
    </source>
</reference>
<comment type="caution">
    <text evidence="2">The sequence shown here is derived from an EMBL/GenBank/DDBJ whole genome shotgun (WGS) entry which is preliminary data.</text>
</comment>
<evidence type="ECO:0000313" key="4">
    <source>
        <dbReference type="Proteomes" id="UP000243640"/>
    </source>
</evidence>
<evidence type="ECO:0000313" key="5">
    <source>
        <dbReference type="Proteomes" id="UP000295058"/>
    </source>
</evidence>
<dbReference type="AlphaFoldDB" id="A0A235CKB2"/>
<dbReference type="InterPro" id="IPR008407">
    <property type="entry name" value="Brnchd-chn_aa_trnsp_AzlD"/>
</dbReference>
<protein>
    <submittedName>
        <fullName evidence="3">Branched-subunit amino acid transport protein</fullName>
    </submittedName>
</protein>
<feature type="transmembrane region" description="Helical" evidence="1">
    <location>
        <begin position="90"/>
        <end position="108"/>
    </location>
</feature>
<keyword evidence="5" id="KW-1185">Reference proteome</keyword>
<sequence length="109" mass="12107">MNETTLWIIFIAVGIGTFLIRLSFIQIHGKGMVRLDKYKKVLHLLAPAVLATLSIPAIVQQNKTPDLLASLPALAAAAVTAGLAWRFRGVFWPLCLGMLTFWIMRYTLP</sequence>
<keyword evidence="1" id="KW-1133">Transmembrane helix</keyword>
<dbReference type="RefSeq" id="WP_094277820.1">
    <property type="nucleotide sequence ID" value="NZ_NQJF01000005.1"/>
</dbReference>
<evidence type="ECO:0000256" key="1">
    <source>
        <dbReference type="SAM" id="Phobius"/>
    </source>
</evidence>
<keyword evidence="1" id="KW-0472">Membrane</keyword>
<proteinExistence type="predicted"/>
<organism evidence="2 4">
    <name type="scientific">Oceanimonas baumannii</name>
    <dbReference type="NCBI Taxonomy" id="129578"/>
    <lineage>
        <taxon>Bacteria</taxon>
        <taxon>Pseudomonadati</taxon>
        <taxon>Pseudomonadota</taxon>
        <taxon>Gammaproteobacteria</taxon>
        <taxon>Aeromonadales</taxon>
        <taxon>Aeromonadaceae</taxon>
        <taxon>Oceanimonas</taxon>
    </lineage>
</organism>
<name>A0A235CKB2_9GAMM</name>
<dbReference type="EMBL" id="SODO01000004">
    <property type="protein sequence ID" value="TDW59738.1"/>
    <property type="molecule type" value="Genomic_DNA"/>
</dbReference>
<evidence type="ECO:0000313" key="2">
    <source>
        <dbReference type="EMBL" id="OYD24970.1"/>
    </source>
</evidence>
<accession>A0A235CKB2</accession>
<gene>
    <name evidence="2" type="ORF">B6S09_07145</name>
    <name evidence="3" type="ORF">LY04_01379</name>
</gene>
<evidence type="ECO:0000313" key="3">
    <source>
        <dbReference type="EMBL" id="TDW59738.1"/>
    </source>
</evidence>
<dbReference type="EMBL" id="NQJF01000005">
    <property type="protein sequence ID" value="OYD24970.1"/>
    <property type="molecule type" value="Genomic_DNA"/>
</dbReference>
<dbReference type="Proteomes" id="UP000295058">
    <property type="component" value="Unassembled WGS sequence"/>
</dbReference>
<keyword evidence="1" id="KW-0812">Transmembrane</keyword>